<protein>
    <submittedName>
        <fullName evidence="1">Uncharacterized protein</fullName>
    </submittedName>
</protein>
<gene>
    <name evidence="1" type="ORF">METZ01_LOCUS387456</name>
</gene>
<feature type="non-terminal residue" evidence="1">
    <location>
        <position position="55"/>
    </location>
</feature>
<dbReference type="AlphaFoldDB" id="A0A382UKC1"/>
<organism evidence="1">
    <name type="scientific">marine metagenome</name>
    <dbReference type="NCBI Taxonomy" id="408172"/>
    <lineage>
        <taxon>unclassified sequences</taxon>
        <taxon>metagenomes</taxon>
        <taxon>ecological metagenomes</taxon>
    </lineage>
</organism>
<feature type="non-terminal residue" evidence="1">
    <location>
        <position position="1"/>
    </location>
</feature>
<accession>A0A382UKC1</accession>
<dbReference type="EMBL" id="UINC01144841">
    <property type="protein sequence ID" value="SVD34602.1"/>
    <property type="molecule type" value="Genomic_DNA"/>
</dbReference>
<name>A0A382UKC1_9ZZZZ</name>
<reference evidence="1" key="1">
    <citation type="submission" date="2018-05" db="EMBL/GenBank/DDBJ databases">
        <authorList>
            <person name="Lanie J.A."/>
            <person name="Ng W.-L."/>
            <person name="Kazmierczak K.M."/>
            <person name="Andrzejewski T.M."/>
            <person name="Davidsen T.M."/>
            <person name="Wayne K.J."/>
            <person name="Tettelin H."/>
            <person name="Glass J.I."/>
            <person name="Rusch D."/>
            <person name="Podicherti R."/>
            <person name="Tsui H.-C.T."/>
            <person name="Winkler M.E."/>
        </authorList>
    </citation>
    <scope>NUCLEOTIDE SEQUENCE</scope>
</reference>
<sequence>VRVFLLFAVVSGTLLFTVPRQTTAEDVWLLAAASLSDAVTAITESYQAESNDKII</sequence>
<evidence type="ECO:0000313" key="1">
    <source>
        <dbReference type="EMBL" id="SVD34602.1"/>
    </source>
</evidence>
<proteinExistence type="predicted"/>